<gene>
    <name evidence="2" type="ORF">UF10_00765</name>
</gene>
<dbReference type="InterPro" id="IPR000182">
    <property type="entry name" value="GNAT_dom"/>
</dbReference>
<keyword evidence="2" id="KW-0808">Transferase</keyword>
<dbReference type="Pfam" id="PF13508">
    <property type="entry name" value="Acetyltransf_7"/>
    <property type="match status" value="1"/>
</dbReference>
<dbReference type="CDD" id="cd04301">
    <property type="entry name" value="NAT_SF"/>
    <property type="match status" value="1"/>
</dbReference>
<dbReference type="EMBL" id="JYGE01000001">
    <property type="protein sequence ID" value="PSJ32328.1"/>
    <property type="molecule type" value="Genomic_DNA"/>
</dbReference>
<protein>
    <submittedName>
        <fullName evidence="2">GNAT family acetyltransferase</fullName>
    </submittedName>
</protein>
<dbReference type="SUPFAM" id="SSF55729">
    <property type="entry name" value="Acyl-CoA N-acyltransferases (Nat)"/>
    <property type="match status" value="1"/>
</dbReference>
<dbReference type="RefSeq" id="WP_242968999.1">
    <property type="nucleotide sequence ID" value="NZ_JYGE01000001.1"/>
</dbReference>
<organism evidence="2 3">
    <name type="scientific">Peptostreptococcus russellii</name>
    <dbReference type="NCBI Taxonomy" id="215200"/>
    <lineage>
        <taxon>Bacteria</taxon>
        <taxon>Bacillati</taxon>
        <taxon>Bacillota</taxon>
        <taxon>Clostridia</taxon>
        <taxon>Peptostreptococcales</taxon>
        <taxon>Peptostreptococcaceae</taxon>
        <taxon>Peptostreptococcus</taxon>
    </lineage>
</organism>
<name>A0A2P7Q2Y6_9FIRM</name>
<dbReference type="Proteomes" id="UP000241434">
    <property type="component" value="Unassembled WGS sequence"/>
</dbReference>
<accession>A0A2P7Q2Y6</accession>
<dbReference type="PROSITE" id="PS51186">
    <property type="entry name" value="GNAT"/>
    <property type="match status" value="1"/>
</dbReference>
<sequence>MIRKINKDAKGLIGILLIGDEQLDMIEKYLYRGDVFAIYNDKKIIAACVVTKEGDRIYELKNISVDIEFQKCGIGQKMISFLEKYYSDKADILLVGTGESPITLGFYRKCGFKESHRIKDFFVNNYDHPIYECGNQLIDMIYFKKEL</sequence>
<keyword evidence="3" id="KW-1185">Reference proteome</keyword>
<evidence type="ECO:0000313" key="2">
    <source>
        <dbReference type="EMBL" id="PSJ32328.1"/>
    </source>
</evidence>
<dbReference type="InterPro" id="IPR016181">
    <property type="entry name" value="Acyl_CoA_acyltransferase"/>
</dbReference>
<reference evidence="2" key="1">
    <citation type="thesis" date="2015" institute="Rutgers" country="The State University of New Jersey, 14 College Farm Rd., New Brunswick, NJ, USA">
        <title>Ammonia toxicity in bacteria and its implications for treatment of and resource recovery from highly nitrogenous organic wastes.</title>
        <authorList>
            <person name="Luther A.K."/>
        </authorList>
    </citation>
    <scope>NUCLEOTIDE SEQUENCE</scope>
    <source>
        <strain evidence="2">RT-10B</strain>
    </source>
</reference>
<dbReference type="AlphaFoldDB" id="A0A2P7Q2Y6"/>
<evidence type="ECO:0000313" key="3">
    <source>
        <dbReference type="Proteomes" id="UP000241434"/>
    </source>
</evidence>
<proteinExistence type="predicted"/>
<feature type="domain" description="N-acetyltransferase" evidence="1">
    <location>
        <begin position="1"/>
        <end position="147"/>
    </location>
</feature>
<dbReference type="Gene3D" id="3.40.630.30">
    <property type="match status" value="1"/>
</dbReference>
<comment type="caution">
    <text evidence="2">The sequence shown here is derived from an EMBL/GenBank/DDBJ whole genome shotgun (WGS) entry which is preliminary data.</text>
</comment>
<dbReference type="GO" id="GO:0016747">
    <property type="term" value="F:acyltransferase activity, transferring groups other than amino-acyl groups"/>
    <property type="evidence" value="ECO:0007669"/>
    <property type="project" value="InterPro"/>
</dbReference>
<evidence type="ECO:0000259" key="1">
    <source>
        <dbReference type="PROSITE" id="PS51186"/>
    </source>
</evidence>